<dbReference type="GO" id="GO:0045505">
    <property type="term" value="F:dynein intermediate chain binding"/>
    <property type="evidence" value="ECO:0007669"/>
    <property type="project" value="InterPro"/>
</dbReference>
<dbReference type="FunFam" id="1.10.8.710:FF:000001">
    <property type="entry name" value="Dynein axonemal heavy chain 2"/>
    <property type="match status" value="1"/>
</dbReference>
<dbReference type="InterPro" id="IPR043157">
    <property type="entry name" value="Dynein_AAA1S"/>
</dbReference>
<keyword evidence="10" id="KW-0969">Cilium</keyword>
<dbReference type="Gene3D" id="3.40.50.300">
    <property type="entry name" value="P-loop containing nucleotide triphosphate hydrolases"/>
    <property type="match status" value="2"/>
</dbReference>
<dbReference type="AlphaFoldDB" id="A0A7T8QUL4"/>
<organism evidence="15 16">
    <name type="scientific">Caligus rogercresseyi</name>
    <name type="common">Sea louse</name>
    <dbReference type="NCBI Taxonomy" id="217165"/>
    <lineage>
        <taxon>Eukaryota</taxon>
        <taxon>Metazoa</taxon>
        <taxon>Ecdysozoa</taxon>
        <taxon>Arthropoda</taxon>
        <taxon>Crustacea</taxon>
        <taxon>Multicrustacea</taxon>
        <taxon>Hexanauplia</taxon>
        <taxon>Copepoda</taxon>
        <taxon>Siphonostomatoida</taxon>
        <taxon>Caligidae</taxon>
        <taxon>Caligus</taxon>
    </lineage>
</organism>
<keyword evidence="12" id="KW-0206">Cytoskeleton</keyword>
<dbReference type="PANTHER" id="PTHR45703:SF1">
    <property type="entry name" value="DYNEINS HEAVY CHAIN"/>
    <property type="match status" value="1"/>
</dbReference>
<evidence type="ECO:0000256" key="11">
    <source>
        <dbReference type="ARBA" id="ARBA00023175"/>
    </source>
</evidence>
<evidence type="ECO:0000256" key="8">
    <source>
        <dbReference type="ARBA" id="ARBA00023017"/>
    </source>
</evidence>
<evidence type="ECO:0000256" key="1">
    <source>
        <dbReference type="ARBA" id="ARBA00004138"/>
    </source>
</evidence>
<evidence type="ECO:0000256" key="3">
    <source>
        <dbReference type="ARBA" id="ARBA00008887"/>
    </source>
</evidence>
<keyword evidence="6" id="KW-0547">Nucleotide-binding</keyword>
<dbReference type="EMBL" id="CP045890">
    <property type="protein sequence ID" value="QQP55642.1"/>
    <property type="molecule type" value="Genomic_DNA"/>
</dbReference>
<sequence>KQMILSLKDIINESLVDYYESDLLKWILKWPGQVVSVSSIMNWTSEASEAIEKQSLKSFMGKCNEQLAQIVSLMQGGLSARAELNTRNLIILSVHARNVIERLLSSGVFSIKDFNWKSQLRYYHGDGNVFVEMVTTRIQYGYEYIGNSPRLVMTPLTERCYRTLMGALKIHLGGAPEGPAGSGKTETCKDLAKAVAKQCVVFNCSDGIDYHAWACFDEFNRIDLDVLSVVAQQIHTIQNAISSNLTTFNFEGADLTLNKSCSIFITMNPSYGTRKTIPDNLKLLFRPVAMMLPDISMIAEVTLYAMGFQEARSLAKKVIDAYKLCSEQLSYQPHYDFGMRAVKSTLIASRKLRTSNPEDNEDLLVLQGLIEVNLAKFIHEDVDLFKGILRDLFPQEFKDSLTDKYSVKSKLMDFIKKACVSSQLQPTPEFLSKTYQLYSSMLISHGIMIIGDTMSLD</sequence>
<dbReference type="Proteomes" id="UP000595437">
    <property type="component" value="Chromosome 1"/>
</dbReference>
<dbReference type="Gene3D" id="1.20.58.1120">
    <property type="match status" value="1"/>
</dbReference>
<proteinExistence type="inferred from homology"/>
<comment type="similarity">
    <text evidence="3">Belongs to the dynein heavy chain family.</text>
</comment>
<dbReference type="InterPro" id="IPR027417">
    <property type="entry name" value="P-loop_NTPase"/>
</dbReference>
<dbReference type="InterPro" id="IPR035699">
    <property type="entry name" value="AAA_6"/>
</dbReference>
<dbReference type="SUPFAM" id="SSF52540">
    <property type="entry name" value="P-loop containing nucleoside triphosphate hydrolases"/>
    <property type="match status" value="1"/>
</dbReference>
<dbReference type="GO" id="GO:0051959">
    <property type="term" value="F:dynein light intermediate chain binding"/>
    <property type="evidence" value="ECO:0007669"/>
    <property type="project" value="InterPro"/>
</dbReference>
<evidence type="ECO:0000256" key="13">
    <source>
        <dbReference type="ARBA" id="ARBA00023273"/>
    </source>
</evidence>
<evidence type="ECO:0000256" key="5">
    <source>
        <dbReference type="ARBA" id="ARBA00022701"/>
    </source>
</evidence>
<keyword evidence="4" id="KW-0963">Cytoplasm</keyword>
<keyword evidence="11" id="KW-0505">Motor protein</keyword>
<dbReference type="Pfam" id="PF12774">
    <property type="entry name" value="AAA_6"/>
    <property type="match status" value="1"/>
</dbReference>
<evidence type="ECO:0000256" key="9">
    <source>
        <dbReference type="ARBA" id="ARBA00023054"/>
    </source>
</evidence>
<name>A0A7T8QUL4_CALRO</name>
<dbReference type="PANTHER" id="PTHR45703">
    <property type="entry name" value="DYNEIN HEAVY CHAIN"/>
    <property type="match status" value="1"/>
</dbReference>
<evidence type="ECO:0000313" key="16">
    <source>
        <dbReference type="Proteomes" id="UP000595437"/>
    </source>
</evidence>
<accession>A0A7T8QUL4</accession>
<dbReference type="GO" id="GO:0007018">
    <property type="term" value="P:microtubule-based movement"/>
    <property type="evidence" value="ECO:0007669"/>
    <property type="project" value="InterPro"/>
</dbReference>
<gene>
    <name evidence="15" type="ORF">FKW44_000042</name>
</gene>
<evidence type="ECO:0000256" key="10">
    <source>
        <dbReference type="ARBA" id="ARBA00023069"/>
    </source>
</evidence>
<comment type="subcellular location">
    <subcellularLocation>
        <location evidence="1">Cell projection</location>
        <location evidence="1">Cilium</location>
    </subcellularLocation>
    <subcellularLocation>
        <location evidence="2">Cytoplasm</location>
        <location evidence="2">Cytoskeleton</location>
    </subcellularLocation>
</comment>
<keyword evidence="8" id="KW-0243">Dynein</keyword>
<dbReference type="FunFam" id="3.40.50.300:FF:000063">
    <property type="entry name" value="dynein heavy chain 6, axonemal"/>
    <property type="match status" value="1"/>
</dbReference>
<keyword evidence="16" id="KW-1185">Reference proteome</keyword>
<feature type="domain" description="Dynein heavy chain hydrolytic ATP-binding dynein motor region" evidence="14">
    <location>
        <begin position="140"/>
        <end position="455"/>
    </location>
</feature>
<keyword evidence="5" id="KW-0493">Microtubule</keyword>
<dbReference type="InterPro" id="IPR026983">
    <property type="entry name" value="DHC"/>
</dbReference>
<dbReference type="GO" id="GO:0005524">
    <property type="term" value="F:ATP binding"/>
    <property type="evidence" value="ECO:0007669"/>
    <property type="project" value="UniProtKB-KW"/>
</dbReference>
<evidence type="ECO:0000256" key="12">
    <source>
        <dbReference type="ARBA" id="ARBA00023212"/>
    </source>
</evidence>
<evidence type="ECO:0000256" key="7">
    <source>
        <dbReference type="ARBA" id="ARBA00022840"/>
    </source>
</evidence>
<reference evidence="16" key="1">
    <citation type="submission" date="2021-01" db="EMBL/GenBank/DDBJ databases">
        <title>Caligus Genome Assembly.</title>
        <authorList>
            <person name="Gallardo-Escarate C."/>
        </authorList>
    </citation>
    <scope>NUCLEOTIDE SEQUENCE [LARGE SCALE GENOMIC DNA]</scope>
</reference>
<keyword evidence="13" id="KW-0966">Cell projection</keyword>
<keyword evidence="7" id="KW-0067">ATP-binding</keyword>
<keyword evidence="9" id="KW-0175">Coiled coil</keyword>
<evidence type="ECO:0000256" key="2">
    <source>
        <dbReference type="ARBA" id="ARBA00004245"/>
    </source>
</evidence>
<dbReference type="OrthoDB" id="6373430at2759"/>
<dbReference type="Gene3D" id="1.10.8.710">
    <property type="match status" value="1"/>
</dbReference>
<dbReference type="FunFam" id="1.20.58.1120:FF:000001">
    <property type="entry name" value="dynein heavy chain 2, axonemal"/>
    <property type="match status" value="1"/>
</dbReference>
<dbReference type="GO" id="GO:0030286">
    <property type="term" value="C:dynein complex"/>
    <property type="evidence" value="ECO:0007669"/>
    <property type="project" value="UniProtKB-KW"/>
</dbReference>
<evidence type="ECO:0000259" key="14">
    <source>
        <dbReference type="Pfam" id="PF12774"/>
    </source>
</evidence>
<evidence type="ECO:0000313" key="15">
    <source>
        <dbReference type="EMBL" id="QQP55642.1"/>
    </source>
</evidence>
<evidence type="ECO:0000256" key="6">
    <source>
        <dbReference type="ARBA" id="ARBA00022741"/>
    </source>
</evidence>
<dbReference type="GO" id="GO:0005874">
    <property type="term" value="C:microtubule"/>
    <property type="evidence" value="ECO:0007669"/>
    <property type="project" value="UniProtKB-KW"/>
</dbReference>
<protein>
    <submittedName>
        <fullName evidence="15">Dynein heavy chain 3 axonemal</fullName>
    </submittedName>
</protein>
<feature type="non-terminal residue" evidence="15">
    <location>
        <position position="1"/>
    </location>
</feature>
<evidence type="ECO:0000256" key="4">
    <source>
        <dbReference type="ARBA" id="ARBA00022490"/>
    </source>
</evidence>
<dbReference type="GO" id="GO:0005929">
    <property type="term" value="C:cilium"/>
    <property type="evidence" value="ECO:0007669"/>
    <property type="project" value="UniProtKB-SubCell"/>
</dbReference>